<dbReference type="EMBL" id="JAKNCJ010000003">
    <property type="protein sequence ID" value="MCL6423355.1"/>
    <property type="molecule type" value="Genomic_DNA"/>
</dbReference>
<gene>
    <name evidence="2" type="ORF">Bequi_08145</name>
</gene>
<feature type="domain" description="MAE-28990/MAE-18760-like HEPN" evidence="1">
    <location>
        <begin position="10"/>
        <end position="224"/>
    </location>
</feature>
<keyword evidence="3" id="KW-1185">Reference proteome</keyword>
<evidence type="ECO:0000313" key="2">
    <source>
        <dbReference type="EMBL" id="MCL6423355.1"/>
    </source>
</evidence>
<name>A0ABT0R374_9MICO</name>
<sequence>MATIDLAPFFEERYEEIEAYLSFPQNVEDAAREGTPRLRGTDAPITTEQKKILNSSLYLQLYNLVEATVLRCLEAVVAAVEEAERRPSELSTGLRTEWVRSIARTHSDLGPDKRLQAALDLCEQLLQQMPVKGFKIEPGGGGNWDDSSIEKICERVGCGLTLSPDVLEAAKRHIRDDMGALKLVKNRRNGLAHGSLSFVDCSDGVTVAELKVLATAVGDYLREAVGCFVSFIQVEIAKSKEQMETEGVVA</sequence>
<dbReference type="RefSeq" id="WP_249737441.1">
    <property type="nucleotide sequence ID" value="NZ_JAKNCJ010000003.1"/>
</dbReference>
<dbReference type="Pfam" id="PF18737">
    <property type="entry name" value="HEPN_MAE_28990"/>
    <property type="match status" value="1"/>
</dbReference>
<protein>
    <submittedName>
        <fullName evidence="2">MAE_28990/MAE_18760 family HEPN-like nuclease</fullName>
    </submittedName>
</protein>
<evidence type="ECO:0000313" key="3">
    <source>
        <dbReference type="Proteomes" id="UP001203761"/>
    </source>
</evidence>
<comment type="caution">
    <text evidence="2">The sequence shown here is derived from an EMBL/GenBank/DDBJ whole genome shotgun (WGS) entry which is preliminary data.</text>
</comment>
<accession>A0ABT0R374</accession>
<proteinExistence type="predicted"/>
<reference evidence="2" key="1">
    <citation type="submission" date="2022-02" db="EMBL/GenBank/DDBJ databases">
        <authorList>
            <person name="Lee M."/>
            <person name="Kim S.-J."/>
            <person name="Jung M.-Y."/>
        </authorList>
    </citation>
    <scope>NUCLEOTIDE SEQUENCE</scope>
    <source>
        <strain evidence="2">JHP9</strain>
    </source>
</reference>
<organism evidence="2 3">
    <name type="scientific">Brachybacterium equifaecis</name>
    <dbReference type="NCBI Taxonomy" id="2910770"/>
    <lineage>
        <taxon>Bacteria</taxon>
        <taxon>Bacillati</taxon>
        <taxon>Actinomycetota</taxon>
        <taxon>Actinomycetes</taxon>
        <taxon>Micrococcales</taxon>
        <taxon>Dermabacteraceae</taxon>
        <taxon>Brachybacterium</taxon>
    </lineage>
</organism>
<evidence type="ECO:0000259" key="1">
    <source>
        <dbReference type="Pfam" id="PF18737"/>
    </source>
</evidence>
<dbReference type="Proteomes" id="UP001203761">
    <property type="component" value="Unassembled WGS sequence"/>
</dbReference>
<dbReference type="InterPro" id="IPR040788">
    <property type="entry name" value="HEPN_MAE_28990"/>
</dbReference>